<name>A0ABR4QSU6_9CEST</name>
<dbReference type="EMBL" id="JAKROA010000001">
    <property type="protein sequence ID" value="KAL5112776.1"/>
    <property type="molecule type" value="Genomic_DNA"/>
</dbReference>
<gene>
    <name evidence="2" type="ORF">TcWFU_008655</name>
</gene>
<dbReference type="Proteomes" id="UP001651158">
    <property type="component" value="Unassembled WGS sequence"/>
</dbReference>
<organism evidence="2 3">
    <name type="scientific">Taenia crassiceps</name>
    <dbReference type="NCBI Taxonomy" id="6207"/>
    <lineage>
        <taxon>Eukaryota</taxon>
        <taxon>Metazoa</taxon>
        <taxon>Spiralia</taxon>
        <taxon>Lophotrochozoa</taxon>
        <taxon>Platyhelminthes</taxon>
        <taxon>Cestoda</taxon>
        <taxon>Eucestoda</taxon>
        <taxon>Cyclophyllidea</taxon>
        <taxon>Taeniidae</taxon>
        <taxon>Taenia</taxon>
    </lineage>
</organism>
<feature type="region of interest" description="Disordered" evidence="1">
    <location>
        <begin position="1"/>
        <end position="30"/>
    </location>
</feature>
<proteinExistence type="predicted"/>
<evidence type="ECO:0000313" key="2">
    <source>
        <dbReference type="EMBL" id="KAL5112776.1"/>
    </source>
</evidence>
<feature type="region of interest" description="Disordered" evidence="1">
    <location>
        <begin position="39"/>
        <end position="58"/>
    </location>
</feature>
<reference evidence="2 3" key="1">
    <citation type="journal article" date="2022" name="Front. Cell. Infect. Microbiol.">
        <title>The Genomes of Two Strains of Taenia crassiceps the Animal Model for the Study of Human Cysticercosis.</title>
        <authorList>
            <person name="Bobes R.J."/>
            <person name="Estrada K."/>
            <person name="Rios-Valencia D.G."/>
            <person name="Calderon-Gallegos A."/>
            <person name="de la Torre P."/>
            <person name="Carrero J.C."/>
            <person name="Sanchez-Flores A."/>
            <person name="Laclette J.P."/>
        </authorList>
    </citation>
    <scope>NUCLEOTIDE SEQUENCE [LARGE SCALE GENOMIC DNA]</scope>
    <source>
        <strain evidence="2">WFUcys</strain>
    </source>
</reference>
<protein>
    <submittedName>
        <fullName evidence="2">Uncharacterized protein</fullName>
    </submittedName>
</protein>
<evidence type="ECO:0000313" key="3">
    <source>
        <dbReference type="Proteomes" id="UP001651158"/>
    </source>
</evidence>
<keyword evidence="3" id="KW-1185">Reference proteome</keyword>
<sequence>MNKSRRRINSRAGVLRGYNGPDYDPRETEPPINYLRRTHKSRHMRHHEGIPIPKPYKN</sequence>
<evidence type="ECO:0000256" key="1">
    <source>
        <dbReference type="SAM" id="MobiDB-lite"/>
    </source>
</evidence>
<accession>A0ABR4QSU6</accession>
<comment type="caution">
    <text evidence="2">The sequence shown here is derived from an EMBL/GenBank/DDBJ whole genome shotgun (WGS) entry which is preliminary data.</text>
</comment>